<evidence type="ECO:0000313" key="3">
    <source>
        <dbReference type="Proteomes" id="UP000282597"/>
    </source>
</evidence>
<proteinExistence type="predicted"/>
<sequence length="321" mass="36294">MSRSLNKALKRMFDNGKKWKKDDKDWGNEIKDFTSLQEISKENLLYVEEKTKDLTEQEQVLVDAVLGLDFHALHASPSDLGDDNTLLSRKQVKVKSKEFARNNTEQDDLDAVKTDDFVFFTLETSEQVMKPKSRFGNKTYLASIQNNQELRNGFIVLHDPAAAPSSVAHYTSAIGRRIPDMTGAEEQDQLGGTYEQLAHAILDYGDSDNKRRHEKGNEPYNCMVESRDWKSAQKYIALNLIKAIRSVTNEDDKNKLLSMTNAREVNDLISSFFGIQLLVAQKVSAPWIKGEIEQSADPQELALSEGTLSDNTEDEGEQEVK</sequence>
<accession>A0A2Z6EVX9</accession>
<dbReference type="KEGG" id="mcys:MCB1EB_1084"/>
<dbReference type="AlphaFoldDB" id="A0A2Z6EVX9"/>
<name>A0A2Z6EVX9_9BURK</name>
<feature type="region of interest" description="Disordered" evidence="1">
    <location>
        <begin position="294"/>
        <end position="321"/>
    </location>
</feature>
<feature type="compositionally biased region" description="Acidic residues" evidence="1">
    <location>
        <begin position="311"/>
        <end position="321"/>
    </location>
</feature>
<organism evidence="2 3">
    <name type="scientific">Mycoavidus cysteinexigens</name>
    <dbReference type="NCBI Taxonomy" id="1553431"/>
    <lineage>
        <taxon>Bacteria</taxon>
        <taxon>Pseudomonadati</taxon>
        <taxon>Pseudomonadota</taxon>
        <taxon>Betaproteobacteria</taxon>
        <taxon>Burkholderiales</taxon>
        <taxon>Burkholderiaceae</taxon>
        <taxon>Mycoavidus</taxon>
    </lineage>
</organism>
<reference evidence="2 3" key="1">
    <citation type="journal article" date="2018" name="Microbes Environ.">
        <title>Comparative Genomic Insights into Endofungal Lifestyles of Two Bacterial Endosymbionts, Mycoavidus cysteinexigens and Burkholderia rhizoxinica.</title>
        <authorList>
            <person name="Sharmin D."/>
            <person name="Guo Y."/>
            <person name="Nishizawa T."/>
            <person name="Ohshima S."/>
            <person name="Sato Y."/>
            <person name="Takashima Y."/>
            <person name="Narisawa K."/>
            <person name="Ohta H."/>
        </authorList>
    </citation>
    <scope>NUCLEOTIDE SEQUENCE [LARGE SCALE GENOMIC DNA]</scope>
    <source>
        <strain evidence="2 3">B1-EB</strain>
    </source>
</reference>
<evidence type="ECO:0000313" key="2">
    <source>
        <dbReference type="EMBL" id="BBE09245.1"/>
    </source>
</evidence>
<dbReference type="Proteomes" id="UP000282597">
    <property type="component" value="Chromosome"/>
</dbReference>
<gene>
    <name evidence="2" type="ORF">MCB1EB_1084</name>
</gene>
<keyword evidence="3" id="KW-1185">Reference proteome</keyword>
<protein>
    <submittedName>
        <fullName evidence="2">Uncharacterized protein</fullName>
    </submittedName>
</protein>
<evidence type="ECO:0000256" key="1">
    <source>
        <dbReference type="SAM" id="MobiDB-lite"/>
    </source>
</evidence>
<dbReference type="EMBL" id="AP018150">
    <property type="protein sequence ID" value="BBE09245.1"/>
    <property type="molecule type" value="Genomic_DNA"/>
</dbReference>